<feature type="non-terminal residue" evidence="2">
    <location>
        <position position="1"/>
    </location>
</feature>
<dbReference type="AlphaFoldDB" id="A0AAD8A3Y4"/>
<feature type="transmembrane region" description="Helical" evidence="1">
    <location>
        <begin position="30"/>
        <end position="49"/>
    </location>
</feature>
<evidence type="ECO:0000256" key="1">
    <source>
        <dbReference type="SAM" id="Phobius"/>
    </source>
</evidence>
<reference evidence="2" key="1">
    <citation type="journal article" date="2023" name="IScience">
        <title>Live-bearing cockroach genome reveals convergent evolutionary mechanisms linked to viviparity in insects and beyond.</title>
        <authorList>
            <person name="Fouks B."/>
            <person name="Harrison M.C."/>
            <person name="Mikhailova A.A."/>
            <person name="Marchal E."/>
            <person name="English S."/>
            <person name="Carruthers M."/>
            <person name="Jennings E.C."/>
            <person name="Chiamaka E.L."/>
            <person name="Frigard R.A."/>
            <person name="Pippel M."/>
            <person name="Attardo G.M."/>
            <person name="Benoit J.B."/>
            <person name="Bornberg-Bauer E."/>
            <person name="Tobe S.S."/>
        </authorList>
    </citation>
    <scope>NUCLEOTIDE SEQUENCE</scope>
    <source>
        <strain evidence="2">Stay&amp;Tobe</strain>
    </source>
</reference>
<dbReference type="EMBL" id="JASPKZ010003850">
    <property type="protein sequence ID" value="KAJ9591997.1"/>
    <property type="molecule type" value="Genomic_DNA"/>
</dbReference>
<keyword evidence="3" id="KW-1185">Reference proteome</keyword>
<accession>A0AAD8A3Y4</accession>
<gene>
    <name evidence="2" type="ORF">L9F63_001436</name>
</gene>
<keyword evidence="1" id="KW-1133">Transmembrane helix</keyword>
<evidence type="ECO:0000313" key="2">
    <source>
        <dbReference type="EMBL" id="KAJ9591997.1"/>
    </source>
</evidence>
<reference evidence="2" key="2">
    <citation type="submission" date="2023-05" db="EMBL/GenBank/DDBJ databases">
        <authorList>
            <person name="Fouks B."/>
        </authorList>
    </citation>
    <scope>NUCLEOTIDE SEQUENCE</scope>
    <source>
        <strain evidence="2">Stay&amp;Tobe</strain>
        <tissue evidence="2">Testes</tissue>
    </source>
</reference>
<proteinExistence type="predicted"/>
<keyword evidence="1" id="KW-0812">Transmembrane</keyword>
<feature type="non-terminal residue" evidence="2">
    <location>
        <position position="69"/>
    </location>
</feature>
<dbReference type="Proteomes" id="UP001233999">
    <property type="component" value="Unassembled WGS sequence"/>
</dbReference>
<name>A0AAD8A3Y4_DIPPU</name>
<comment type="caution">
    <text evidence="2">The sequence shown here is derived from an EMBL/GenBank/DDBJ whole genome shotgun (WGS) entry which is preliminary data.</text>
</comment>
<sequence length="69" mass="8188">ARWLDQVHSVSMLKSLIFFRVHLVPKMISVFFYVNITDLLFYVIFLSSLKNHKSVKNKQSVVRKQIHVL</sequence>
<protein>
    <submittedName>
        <fullName evidence="2">Uncharacterized protein</fullName>
    </submittedName>
</protein>
<evidence type="ECO:0000313" key="3">
    <source>
        <dbReference type="Proteomes" id="UP001233999"/>
    </source>
</evidence>
<keyword evidence="1" id="KW-0472">Membrane</keyword>
<organism evidence="2 3">
    <name type="scientific">Diploptera punctata</name>
    <name type="common">Pacific beetle cockroach</name>
    <dbReference type="NCBI Taxonomy" id="6984"/>
    <lineage>
        <taxon>Eukaryota</taxon>
        <taxon>Metazoa</taxon>
        <taxon>Ecdysozoa</taxon>
        <taxon>Arthropoda</taxon>
        <taxon>Hexapoda</taxon>
        <taxon>Insecta</taxon>
        <taxon>Pterygota</taxon>
        <taxon>Neoptera</taxon>
        <taxon>Polyneoptera</taxon>
        <taxon>Dictyoptera</taxon>
        <taxon>Blattodea</taxon>
        <taxon>Blaberoidea</taxon>
        <taxon>Blaberidae</taxon>
        <taxon>Diplopterinae</taxon>
        <taxon>Diploptera</taxon>
    </lineage>
</organism>